<dbReference type="eggNOG" id="COG3576">
    <property type="taxonomic scope" value="Bacteria"/>
</dbReference>
<feature type="domain" description="Pyridoxamine 5'-phosphate oxidase N-terminal" evidence="1">
    <location>
        <begin position="5"/>
        <end position="96"/>
    </location>
</feature>
<dbReference type="PANTHER" id="PTHR40660:SF1">
    <property type="entry name" value="5'-PHOSPHATE OXIDASE PUTATIVE DOMAIN-CONTAINING PROTEIN-RELATED"/>
    <property type="match status" value="1"/>
</dbReference>
<proteinExistence type="predicted"/>
<dbReference type="Gene3D" id="2.30.110.10">
    <property type="entry name" value="Electron Transport, Fmn-binding Protein, Chain A"/>
    <property type="match status" value="1"/>
</dbReference>
<dbReference type="InterPro" id="IPR011576">
    <property type="entry name" value="Pyridox_Oxase_N"/>
</dbReference>
<reference evidence="2 3" key="2">
    <citation type="journal article" date="2012" name="BMC Genomics">
        <title>Comparative genomic analysis of Geobacter sulfurreducens KN400, a strain with enhanced capacity for extracellular electron transfer and electricity production.</title>
        <authorList>
            <person name="Butler J.E."/>
            <person name="Young N.D."/>
            <person name="Aklujkar M."/>
            <person name="Lovley D.R."/>
        </authorList>
    </citation>
    <scope>NUCLEOTIDE SEQUENCE [LARGE SCALE GENOMIC DNA]</scope>
    <source>
        <strain evidence="3">ATCC 51573 / DSM 12127 / PCA</strain>
    </source>
</reference>
<organism evidence="2 3">
    <name type="scientific">Geobacter sulfurreducens (strain ATCC 51573 / DSM 12127 / PCA)</name>
    <dbReference type="NCBI Taxonomy" id="243231"/>
    <lineage>
        <taxon>Bacteria</taxon>
        <taxon>Pseudomonadati</taxon>
        <taxon>Thermodesulfobacteriota</taxon>
        <taxon>Desulfuromonadia</taxon>
        <taxon>Geobacterales</taxon>
        <taxon>Geobacteraceae</taxon>
        <taxon>Geobacter</taxon>
    </lineage>
</organism>
<evidence type="ECO:0000313" key="2">
    <source>
        <dbReference type="EMBL" id="AAR35700.1"/>
    </source>
</evidence>
<gene>
    <name evidence="2" type="ordered locus">GSU2324</name>
</gene>
<evidence type="ECO:0000259" key="1">
    <source>
        <dbReference type="Pfam" id="PF01243"/>
    </source>
</evidence>
<dbReference type="Pfam" id="PF01243">
    <property type="entry name" value="PNPOx_N"/>
    <property type="match status" value="1"/>
</dbReference>
<dbReference type="PANTHER" id="PTHR40660">
    <property type="entry name" value="5'-PHOSPHATE OXIDASE PUTATIVE DOMAIN-CONTAINING PROTEIN-RELATED"/>
    <property type="match status" value="1"/>
</dbReference>
<accession>Q74AM8</accession>
<protein>
    <recommendedName>
        <fullName evidence="1">Pyridoxamine 5'-phosphate oxidase N-terminal domain-containing protein</fullName>
    </recommendedName>
</protein>
<dbReference type="SMR" id="Q74AM8"/>
<dbReference type="DNASU" id="2686852"/>
<name>Q74AM8_GEOSL</name>
<evidence type="ECO:0000313" key="3">
    <source>
        <dbReference type="Proteomes" id="UP000000577"/>
    </source>
</evidence>
<sequence length="123" mass="13356">MNLYELFQQPGLGVMATAAPDGSVNTAVYARPHLIDETTLVWGMTDGRTVRNIARNPHASFLFKAGTPGFSGVRLALELIRTEEEGEMLAHIKENAETLVGPGTGNAVTHAAWFRVVEVRPLI</sequence>
<dbReference type="InParanoid" id="Q74AM8"/>
<reference evidence="2 3" key="1">
    <citation type="journal article" date="2003" name="Science">
        <title>Genome of Geobacter sulfurreducens: metal reduction in subsurface environments.</title>
        <authorList>
            <person name="Methe B.A."/>
            <person name="Nelson K.E."/>
            <person name="Eisen J.A."/>
            <person name="Paulsen I.T."/>
            <person name="Nelson W."/>
            <person name="Heidelberg J.F."/>
            <person name="Wu D."/>
            <person name="Wu M."/>
            <person name="Ward N."/>
            <person name="Beanan M.J."/>
            <person name="Dodson R.J."/>
            <person name="Madupu R."/>
            <person name="Brinkac L.M."/>
            <person name="Daugherty S.C."/>
            <person name="DeBoy R.T."/>
            <person name="Durkin A.S."/>
            <person name="Gwinn M."/>
            <person name="Kolonay J.F."/>
            <person name="Sullivan S.A."/>
            <person name="Haft D.H."/>
            <person name="Selengut J."/>
            <person name="Davidsen T.M."/>
            <person name="Zafar N."/>
            <person name="White O."/>
            <person name="Tran B."/>
            <person name="Romero C."/>
            <person name="Forberger H.A."/>
            <person name="Weidman J."/>
            <person name="Khouri H."/>
            <person name="Feldblyum T.V."/>
            <person name="Utterback T.R."/>
            <person name="Van Aken S.E."/>
            <person name="Lovley D.R."/>
            <person name="Fraser C.M."/>
        </authorList>
    </citation>
    <scope>NUCLEOTIDE SEQUENCE [LARGE SCALE GENOMIC DNA]</scope>
    <source>
        <strain evidence="3">ATCC 51573 / DSM 12127 / PCA</strain>
    </source>
</reference>
<dbReference type="EnsemblBacteria" id="AAR35700">
    <property type="protein sequence ID" value="AAR35700"/>
    <property type="gene ID" value="GSU2324"/>
</dbReference>
<keyword evidence="3" id="KW-1185">Reference proteome</keyword>
<dbReference type="AlphaFoldDB" id="Q74AM8"/>
<dbReference type="HOGENOM" id="CLU_135509_0_0_7"/>
<dbReference type="SUPFAM" id="SSF50475">
    <property type="entry name" value="FMN-binding split barrel"/>
    <property type="match status" value="1"/>
</dbReference>
<dbReference type="PATRIC" id="fig|243231.5.peg.2356"/>
<dbReference type="RefSeq" id="WP_010942961.1">
    <property type="nucleotide sequence ID" value="NC_002939.5"/>
</dbReference>
<dbReference type="STRING" id="243231.GSU2324"/>
<dbReference type="EMBL" id="AE017180">
    <property type="protein sequence ID" value="AAR35700.1"/>
    <property type="molecule type" value="Genomic_DNA"/>
</dbReference>
<dbReference type="Proteomes" id="UP000000577">
    <property type="component" value="Chromosome"/>
</dbReference>
<dbReference type="KEGG" id="gsu:GSU2324"/>
<dbReference type="OrthoDB" id="5396728at2"/>
<dbReference type="InterPro" id="IPR012349">
    <property type="entry name" value="Split_barrel_FMN-bd"/>
</dbReference>